<protein>
    <submittedName>
        <fullName evidence="1">Uncharacterized protein</fullName>
    </submittedName>
</protein>
<name>A0A6C0ARI3_9ZZZZ</name>
<proteinExistence type="predicted"/>
<dbReference type="EMBL" id="MN740762">
    <property type="protein sequence ID" value="QHS82020.1"/>
    <property type="molecule type" value="Genomic_DNA"/>
</dbReference>
<dbReference type="AlphaFoldDB" id="A0A6C0ARI3"/>
<organism evidence="1">
    <name type="scientific">viral metagenome</name>
    <dbReference type="NCBI Taxonomy" id="1070528"/>
    <lineage>
        <taxon>unclassified sequences</taxon>
        <taxon>metagenomes</taxon>
        <taxon>organismal metagenomes</taxon>
    </lineage>
</organism>
<sequence>MTKTRKYNNKTVTKNNFKKRNLNTKKCKITYIPSCDKK</sequence>
<reference evidence="1" key="1">
    <citation type="journal article" date="2020" name="Nature">
        <title>Giant virus diversity and host interactions through global metagenomics.</title>
        <authorList>
            <person name="Schulz F."/>
            <person name="Roux S."/>
            <person name="Paez-Espino D."/>
            <person name="Jungbluth S."/>
            <person name="Walsh D.A."/>
            <person name="Denef V.J."/>
            <person name="McMahon K.D."/>
            <person name="Konstantinidis K.T."/>
            <person name="Eloe-Fadrosh E.A."/>
            <person name="Kyrpides N.C."/>
            <person name="Woyke T."/>
        </authorList>
    </citation>
    <scope>NUCLEOTIDE SEQUENCE</scope>
    <source>
        <strain evidence="1">GVMAG-S-1101165-79</strain>
    </source>
</reference>
<accession>A0A6C0ARI3</accession>
<evidence type="ECO:0000313" key="1">
    <source>
        <dbReference type="EMBL" id="QHS82020.1"/>
    </source>
</evidence>